<dbReference type="AlphaFoldDB" id="A0A059G365"/>
<accession>A0A059G365</accession>
<dbReference type="InterPro" id="IPR049560">
    <property type="entry name" value="MeTrfase_RsmB-F_NOP2_cat"/>
</dbReference>
<evidence type="ECO:0000256" key="4">
    <source>
        <dbReference type="ARBA" id="ARBA00022884"/>
    </source>
</evidence>
<feature type="binding site" evidence="5">
    <location>
        <position position="262"/>
    </location>
    <ligand>
        <name>S-adenosyl-L-methionine</name>
        <dbReference type="ChEBI" id="CHEBI:59789"/>
    </ligand>
</feature>
<dbReference type="Gene3D" id="3.40.50.150">
    <property type="entry name" value="Vaccinia Virus protein VP39"/>
    <property type="match status" value="1"/>
</dbReference>
<keyword evidence="3 5" id="KW-0949">S-adenosyl-L-methionine</keyword>
<organism evidence="7 8">
    <name type="scientific">Hyphomonas oceanitis SCH89</name>
    <dbReference type="NCBI Taxonomy" id="1280953"/>
    <lineage>
        <taxon>Bacteria</taxon>
        <taxon>Pseudomonadati</taxon>
        <taxon>Pseudomonadota</taxon>
        <taxon>Alphaproteobacteria</taxon>
        <taxon>Hyphomonadales</taxon>
        <taxon>Hyphomonadaceae</taxon>
        <taxon>Hyphomonas</taxon>
    </lineage>
</organism>
<evidence type="ECO:0000256" key="2">
    <source>
        <dbReference type="ARBA" id="ARBA00022679"/>
    </source>
</evidence>
<evidence type="ECO:0000256" key="3">
    <source>
        <dbReference type="ARBA" id="ARBA00022691"/>
    </source>
</evidence>
<keyword evidence="8" id="KW-1185">Reference proteome</keyword>
<dbReference type="GO" id="GO:0003723">
    <property type="term" value="F:RNA binding"/>
    <property type="evidence" value="ECO:0007669"/>
    <property type="project" value="UniProtKB-UniRule"/>
</dbReference>
<dbReference type="PROSITE" id="PS51686">
    <property type="entry name" value="SAM_MT_RSMB_NOP"/>
    <property type="match status" value="1"/>
</dbReference>
<evidence type="ECO:0000313" key="8">
    <source>
        <dbReference type="Proteomes" id="UP000024942"/>
    </source>
</evidence>
<protein>
    <submittedName>
        <fullName evidence="7">NOL1/NOP2/sun domain-containing protein</fullName>
    </submittedName>
</protein>
<dbReference type="RefSeq" id="WP_035540514.1">
    <property type="nucleotide sequence ID" value="NZ_ARYL01000031.1"/>
</dbReference>
<evidence type="ECO:0000313" key="7">
    <source>
        <dbReference type="EMBL" id="KDA01302.1"/>
    </source>
</evidence>
<proteinExistence type="inferred from homology"/>
<dbReference type="InterPro" id="IPR001678">
    <property type="entry name" value="MeTrfase_RsmB-F_NOP2_dom"/>
</dbReference>
<feature type="binding site" evidence="5">
    <location>
        <position position="307"/>
    </location>
    <ligand>
        <name>S-adenosyl-L-methionine</name>
        <dbReference type="ChEBI" id="CHEBI:59789"/>
    </ligand>
</feature>
<reference evidence="7 8" key="1">
    <citation type="journal article" date="2014" name="Antonie Van Leeuwenhoek">
        <title>Hyphomonas beringensis sp. nov. and Hyphomonas chukchiensis sp. nov., isolated from surface seawater of the Bering Sea and Chukchi Sea.</title>
        <authorList>
            <person name="Li C."/>
            <person name="Lai Q."/>
            <person name="Li G."/>
            <person name="Dong C."/>
            <person name="Wang J."/>
            <person name="Liao Y."/>
            <person name="Shao Z."/>
        </authorList>
    </citation>
    <scope>NUCLEOTIDE SEQUENCE [LARGE SCALE GENOMIC DNA]</scope>
    <source>
        <strain evidence="7 8">SCH89</strain>
    </source>
</reference>
<sequence>MRNGGKISAAIDVLTDVLNRHQPVKSAARDWGKRARYAGSKDRAWVSGLVLDALRKRNSIAYRMDDESPRALVLGALAFAWGWDIRQIDTAMEEEHAPSKLTLSEREHLVMAPDPSAPPHVQGDYPEWMAPMMARVFGEEATVEAQAMAVRADVDLRVNTLKVDAEKASMPLKSAKAEQSRLLHNAFHIPAKDPSEREASLESIPAYSKGWVEVQDAGSQIAAAAANAQPGEQVLDYCSGGGGKTIALAAQMKGKGQIFAYDIDGKRLSALIPRLKRSGAHNVQLVHPTEPVQLETLTGQMDCVFVDAPCTGTGTWRRRPDSKWRIKQGQLEKRMSEQTEIIAKASEFVKPGGRMIYATCSFLMEEDEDRVAEFLSMHPEFTEEDAAGAAIASGLLTDEGANVVQRFRMPTGSVRLTPRRAGTDGFFFAVLRRAG</sequence>
<comment type="caution">
    <text evidence="5">Lacks conserved residue(s) required for the propagation of feature annotation.</text>
</comment>
<dbReference type="PANTHER" id="PTHR22807">
    <property type="entry name" value="NOP2 YEAST -RELATED NOL1/NOP2/FMU SUN DOMAIN-CONTAINING"/>
    <property type="match status" value="1"/>
</dbReference>
<dbReference type="STRING" id="1280953.HOC_16191"/>
<dbReference type="SUPFAM" id="SSF53335">
    <property type="entry name" value="S-adenosyl-L-methionine-dependent methyltransferases"/>
    <property type="match status" value="1"/>
</dbReference>
<dbReference type="EMBL" id="ARYL01000031">
    <property type="protein sequence ID" value="KDA01302.1"/>
    <property type="molecule type" value="Genomic_DNA"/>
</dbReference>
<dbReference type="Proteomes" id="UP000024942">
    <property type="component" value="Unassembled WGS sequence"/>
</dbReference>
<dbReference type="eggNOG" id="COG0144">
    <property type="taxonomic scope" value="Bacteria"/>
</dbReference>
<dbReference type="PANTHER" id="PTHR22807:SF53">
    <property type="entry name" value="RIBOSOMAL RNA SMALL SUBUNIT METHYLTRANSFERASE B-RELATED"/>
    <property type="match status" value="1"/>
</dbReference>
<comment type="caution">
    <text evidence="7">The sequence shown here is derived from an EMBL/GenBank/DDBJ whole genome shotgun (WGS) entry which is preliminary data.</text>
</comment>
<evidence type="ECO:0000259" key="6">
    <source>
        <dbReference type="PROSITE" id="PS51686"/>
    </source>
</evidence>
<gene>
    <name evidence="7" type="ORF">HOC_16191</name>
</gene>
<dbReference type="PRINTS" id="PR02008">
    <property type="entry name" value="RCMTFAMILY"/>
</dbReference>
<dbReference type="Pfam" id="PF01189">
    <property type="entry name" value="Methyltr_RsmB-F"/>
    <property type="match status" value="1"/>
</dbReference>
<evidence type="ECO:0000256" key="1">
    <source>
        <dbReference type="ARBA" id="ARBA00022603"/>
    </source>
</evidence>
<name>A0A059G365_9PROT</name>
<evidence type="ECO:0000256" key="5">
    <source>
        <dbReference type="PROSITE-ProRule" id="PRU01023"/>
    </source>
</evidence>
<keyword evidence="2 5" id="KW-0808">Transferase</keyword>
<dbReference type="InterPro" id="IPR029063">
    <property type="entry name" value="SAM-dependent_MTases_sf"/>
</dbReference>
<comment type="similarity">
    <text evidence="5">Belongs to the class I-like SAM-binding methyltransferase superfamily. RsmB/NOP family.</text>
</comment>
<dbReference type="Gene3D" id="3.30.70.1170">
    <property type="entry name" value="Sun protein, domain 3"/>
    <property type="match status" value="1"/>
</dbReference>
<feature type="domain" description="SAM-dependent MTase RsmB/NOP-type" evidence="6">
    <location>
        <begin position="144"/>
        <end position="434"/>
    </location>
</feature>
<keyword evidence="1 5" id="KW-0489">Methyltransferase</keyword>
<dbReference type="GO" id="GO:0001510">
    <property type="term" value="P:RNA methylation"/>
    <property type="evidence" value="ECO:0007669"/>
    <property type="project" value="InterPro"/>
</dbReference>
<dbReference type="OrthoDB" id="9810297at2"/>
<dbReference type="CDD" id="cd02440">
    <property type="entry name" value="AdoMet_MTases"/>
    <property type="match status" value="1"/>
</dbReference>
<feature type="active site" description="Nucleophile" evidence="5">
    <location>
        <position position="360"/>
    </location>
</feature>
<dbReference type="InterPro" id="IPR023267">
    <property type="entry name" value="RCMT"/>
</dbReference>
<keyword evidence="4 5" id="KW-0694">RNA-binding</keyword>
<dbReference type="PATRIC" id="fig|1280953.3.peg.3245"/>
<dbReference type="GO" id="GO:0008173">
    <property type="term" value="F:RNA methyltransferase activity"/>
    <property type="evidence" value="ECO:0007669"/>
    <property type="project" value="InterPro"/>
</dbReference>